<dbReference type="Proteomes" id="UP000431092">
    <property type="component" value="Unassembled WGS sequence"/>
</dbReference>
<sequence>MKGAGLLRVVGVVVVGAAVVAGSGAVDGRLEVPGAPRAAIPPSAPPARPVTSRTLVCPGQETVGVPGLPAESGAPPVDLTAVAPPDAVAAAQGRALPPGILQVGPSDHPDAQRVTAPGNPVTALISGPRSGLVSASQRLAPALTAVQRSLATTGERAALVSVPCDVPVTDAWLPAGAGQAGRQEHLVLTNPHETPVTVDVTMHGADGPIASVAGRDVVVEPRGRTVVLLDALDGTQASPTAQVHVRGGTVHAALHDGWLDGITPRGADDVGPSATGQELVLPGLVVAGPDDPAVVRVVAVGDHDAEVRMTVLGPGGPVGDPLPPVRLPTGASRDIGLPSLPTGAYGVRVSATSPVAAAGHLGRADGPRPRGAGSVAAPVHDFGWVPATPALGDLAGIPLGQPGGTRFTHQLAITNPGDGIVTTTATVVAADGTTAPRRIDVPGRGTASVDVSDASSVWVTAAKGLRAAVATSADGGLVTVTPLVARPQTTTPYVVTPSP</sequence>
<dbReference type="Pfam" id="PF18986">
    <property type="entry name" value="DUF5719"/>
    <property type="match status" value="1"/>
</dbReference>
<dbReference type="RefSeq" id="WP_154594546.1">
    <property type="nucleotide sequence ID" value="NZ_CP171001.1"/>
</dbReference>
<dbReference type="AlphaFoldDB" id="A0A6I3IYB7"/>
<proteinExistence type="predicted"/>
<evidence type="ECO:0008006" key="3">
    <source>
        <dbReference type="Google" id="ProtNLM"/>
    </source>
</evidence>
<gene>
    <name evidence="1" type="ORF">GGG17_15250</name>
</gene>
<protein>
    <recommendedName>
        <fullName evidence="3">Secreted protein</fullName>
    </recommendedName>
</protein>
<comment type="caution">
    <text evidence="1">The sequence shown here is derived from an EMBL/GenBank/DDBJ whole genome shotgun (WGS) entry which is preliminary data.</text>
</comment>
<evidence type="ECO:0000313" key="2">
    <source>
        <dbReference type="Proteomes" id="UP000431092"/>
    </source>
</evidence>
<dbReference type="InterPro" id="IPR043777">
    <property type="entry name" value="DUF5719"/>
</dbReference>
<accession>A0A6I3IYB7</accession>
<evidence type="ECO:0000313" key="1">
    <source>
        <dbReference type="EMBL" id="MTB73291.1"/>
    </source>
</evidence>
<reference evidence="1 2" key="1">
    <citation type="submission" date="2019-11" db="EMBL/GenBank/DDBJ databases">
        <title>Whole genome sequencing identifies a novel species of the genus Arsenicicoccus isolated from human blood.</title>
        <authorList>
            <person name="Jeong J.H."/>
            <person name="Kweon O.J."/>
            <person name="Kim H.R."/>
            <person name="Kim T.-H."/>
            <person name="Ha S.-M."/>
            <person name="Lee M.-K."/>
        </authorList>
    </citation>
    <scope>NUCLEOTIDE SEQUENCE [LARGE SCALE GENOMIC DNA]</scope>
    <source>
        <strain evidence="1 2">MKL-02</strain>
    </source>
</reference>
<name>A0A6I3IYB7_9MICO</name>
<organism evidence="1 2">
    <name type="scientific">Arsenicicoccus cauae</name>
    <dbReference type="NCBI Taxonomy" id="2663847"/>
    <lineage>
        <taxon>Bacteria</taxon>
        <taxon>Bacillati</taxon>
        <taxon>Actinomycetota</taxon>
        <taxon>Actinomycetes</taxon>
        <taxon>Micrococcales</taxon>
        <taxon>Intrasporangiaceae</taxon>
        <taxon>Arsenicicoccus</taxon>
    </lineage>
</organism>
<keyword evidence="2" id="KW-1185">Reference proteome</keyword>
<dbReference type="EMBL" id="WLVL01000056">
    <property type="protein sequence ID" value="MTB73291.1"/>
    <property type="molecule type" value="Genomic_DNA"/>
</dbReference>